<accession>A0A6A3VV60</accession>
<dbReference type="EMBL" id="QXGC01005062">
    <property type="protein sequence ID" value="KAE9166667.1"/>
    <property type="molecule type" value="Genomic_DNA"/>
</dbReference>
<dbReference type="EMBL" id="QXGA01004608">
    <property type="protein sequence ID" value="KAE9072112.1"/>
    <property type="molecule type" value="Genomic_DNA"/>
</dbReference>
<evidence type="ECO:0000313" key="20">
    <source>
        <dbReference type="Proteomes" id="UP000476176"/>
    </source>
</evidence>
<dbReference type="AlphaFoldDB" id="A0A6A3VV60"/>
<evidence type="ECO:0000313" key="11">
    <source>
        <dbReference type="EMBL" id="KAE9270010.1"/>
    </source>
</evidence>
<evidence type="ECO:0000313" key="22">
    <source>
        <dbReference type="Proteomes" id="UP000488956"/>
    </source>
</evidence>
<evidence type="ECO:0008006" key="23">
    <source>
        <dbReference type="Google" id="ProtNLM"/>
    </source>
</evidence>
<dbReference type="Proteomes" id="UP000437068">
    <property type="component" value="Unassembled WGS sequence"/>
</dbReference>
<evidence type="ECO:0000256" key="1">
    <source>
        <dbReference type="ARBA" id="ARBA00022857"/>
    </source>
</evidence>
<dbReference type="Proteomes" id="UP000441208">
    <property type="component" value="Unassembled WGS sequence"/>
</dbReference>
<dbReference type="EMBL" id="QXGF01004318">
    <property type="protein sequence ID" value="KAE8919968.1"/>
    <property type="molecule type" value="Genomic_DNA"/>
</dbReference>
<dbReference type="EMBL" id="QXGE01004623">
    <property type="protein sequence ID" value="KAE9270010.1"/>
    <property type="molecule type" value="Genomic_DNA"/>
</dbReference>
<keyword evidence="2" id="KW-0560">Oxidoreductase</keyword>
<evidence type="ECO:0000313" key="18">
    <source>
        <dbReference type="Proteomes" id="UP000441208"/>
    </source>
</evidence>
<dbReference type="Proteomes" id="UP000433483">
    <property type="component" value="Unassembled WGS sequence"/>
</dbReference>
<dbReference type="EMBL" id="QXFX01005081">
    <property type="protein sequence ID" value="KAE9061816.1"/>
    <property type="molecule type" value="Genomic_DNA"/>
</dbReference>
<evidence type="ECO:0000313" key="8">
    <source>
        <dbReference type="EMBL" id="KAE9164601.1"/>
    </source>
</evidence>
<evidence type="ECO:0000313" key="19">
    <source>
        <dbReference type="Proteomes" id="UP000460718"/>
    </source>
</evidence>
<dbReference type="Proteomes" id="UP000440732">
    <property type="component" value="Unassembled WGS sequence"/>
</dbReference>
<reference evidence="13 14" key="1">
    <citation type="submission" date="2018-08" db="EMBL/GenBank/DDBJ databases">
        <title>Genomic investigation of the strawberry pathogen Phytophthora fragariae indicates pathogenicity is determined by transcriptional variation in three key races.</title>
        <authorList>
            <person name="Adams T.M."/>
            <person name="Armitage A.D."/>
            <person name="Sobczyk M.K."/>
            <person name="Bates H.J."/>
            <person name="Dunwell J.M."/>
            <person name="Nellist C.F."/>
            <person name="Harrison R.J."/>
        </authorList>
    </citation>
    <scope>NUCLEOTIDE SEQUENCE [LARGE SCALE GENOMIC DNA]</scope>
    <source>
        <strain evidence="11 15">A4</strain>
        <strain evidence="10 16">BC-1</strain>
        <strain evidence="9 20">BC-23</strain>
        <strain evidence="8 14">NOV-27</strain>
        <strain evidence="7 17">NOV-5</strain>
        <strain evidence="6 18">NOV-71</strain>
        <strain evidence="12 21">NOV-77</strain>
        <strain evidence="3 13">NOV-9</strain>
        <strain evidence="5 22">ONT-3</strain>
        <strain evidence="4 19">SCRP245</strain>
    </source>
</reference>
<gene>
    <name evidence="11" type="ORF">PF001_g28972</name>
    <name evidence="10" type="ORF">PF002_g29766</name>
    <name evidence="9" type="ORF">PF004_g29086</name>
    <name evidence="8" type="ORF">PF005_g29960</name>
    <name evidence="7" type="ORF">PF006_g29001</name>
    <name evidence="6" type="ORF">PF007_g29826</name>
    <name evidence="12" type="ORF">PF008_g29521</name>
    <name evidence="3" type="ORF">PF009_g29733</name>
    <name evidence="5" type="ORF">PF010_g29669</name>
    <name evidence="4" type="ORF">PF011_g29209</name>
</gene>
<name>A0A6A3VV60_9STRA</name>
<proteinExistence type="predicted"/>
<dbReference type="OrthoDB" id="125884at2759"/>
<evidence type="ECO:0000313" key="21">
    <source>
        <dbReference type="Proteomes" id="UP000486351"/>
    </source>
</evidence>
<dbReference type="EMBL" id="QXGB01004918">
    <property type="protein sequence ID" value="KAE9164601.1"/>
    <property type="molecule type" value="Genomic_DNA"/>
</dbReference>
<dbReference type="EMBL" id="QXFZ01004867">
    <property type="protein sequence ID" value="KAE9062683.1"/>
    <property type="molecule type" value="Genomic_DNA"/>
</dbReference>
<dbReference type="PANTHER" id="PTHR43150">
    <property type="entry name" value="HYPERKINETIC, ISOFORM M"/>
    <property type="match status" value="1"/>
</dbReference>
<evidence type="ECO:0000313" key="7">
    <source>
        <dbReference type="EMBL" id="KAE9072112.1"/>
    </source>
</evidence>
<keyword evidence="1" id="KW-0521">NADP</keyword>
<dbReference type="EMBL" id="QXFY01004916">
    <property type="protein sequence ID" value="KAE9274717.1"/>
    <property type="molecule type" value="Genomic_DNA"/>
</dbReference>
<dbReference type="Proteomes" id="UP000440367">
    <property type="component" value="Unassembled WGS sequence"/>
</dbReference>
<dbReference type="Proteomes" id="UP000486351">
    <property type="component" value="Unassembled WGS sequence"/>
</dbReference>
<evidence type="ECO:0000313" key="10">
    <source>
        <dbReference type="EMBL" id="KAE9171677.1"/>
    </source>
</evidence>
<evidence type="ECO:0000313" key="4">
    <source>
        <dbReference type="EMBL" id="KAE8962940.1"/>
    </source>
</evidence>
<dbReference type="Proteomes" id="UP000476176">
    <property type="component" value="Unassembled WGS sequence"/>
</dbReference>
<evidence type="ECO:0000313" key="14">
    <source>
        <dbReference type="Proteomes" id="UP000433483"/>
    </source>
</evidence>
<dbReference type="EMBL" id="QXGD01004239">
    <property type="protein sequence ID" value="KAE9171677.1"/>
    <property type="molecule type" value="Genomic_DNA"/>
</dbReference>
<evidence type="ECO:0000313" key="6">
    <source>
        <dbReference type="EMBL" id="KAE9062683.1"/>
    </source>
</evidence>
<dbReference type="EMBL" id="QXFW01005165">
    <property type="protein sequence ID" value="KAE8962940.1"/>
    <property type="molecule type" value="Genomic_DNA"/>
</dbReference>
<evidence type="ECO:0000313" key="3">
    <source>
        <dbReference type="EMBL" id="KAE8919968.1"/>
    </source>
</evidence>
<evidence type="ECO:0000313" key="15">
    <source>
        <dbReference type="Proteomes" id="UP000437068"/>
    </source>
</evidence>
<evidence type="ECO:0000313" key="12">
    <source>
        <dbReference type="EMBL" id="KAE9274717.1"/>
    </source>
</evidence>
<dbReference type="SUPFAM" id="SSF51430">
    <property type="entry name" value="NAD(P)-linked oxidoreductase"/>
    <property type="match status" value="1"/>
</dbReference>
<organism evidence="10 16">
    <name type="scientific">Phytophthora fragariae</name>
    <dbReference type="NCBI Taxonomy" id="53985"/>
    <lineage>
        <taxon>Eukaryota</taxon>
        <taxon>Sar</taxon>
        <taxon>Stramenopiles</taxon>
        <taxon>Oomycota</taxon>
        <taxon>Peronosporomycetes</taxon>
        <taxon>Peronosporales</taxon>
        <taxon>Peronosporaceae</taxon>
        <taxon>Phytophthora</taxon>
    </lineage>
</organism>
<dbReference type="Gene3D" id="3.20.20.100">
    <property type="entry name" value="NADP-dependent oxidoreductase domain"/>
    <property type="match status" value="1"/>
</dbReference>
<evidence type="ECO:0000313" key="9">
    <source>
        <dbReference type="EMBL" id="KAE9166667.1"/>
    </source>
</evidence>
<dbReference type="Proteomes" id="UP000488956">
    <property type="component" value="Unassembled WGS sequence"/>
</dbReference>
<evidence type="ECO:0000313" key="16">
    <source>
        <dbReference type="Proteomes" id="UP000440367"/>
    </source>
</evidence>
<dbReference type="Proteomes" id="UP000460718">
    <property type="component" value="Unassembled WGS sequence"/>
</dbReference>
<dbReference type="PANTHER" id="PTHR43150:SF2">
    <property type="entry name" value="HYPERKINETIC, ISOFORM M"/>
    <property type="match status" value="1"/>
</dbReference>
<dbReference type="InterPro" id="IPR036812">
    <property type="entry name" value="NAD(P)_OxRdtase_dom_sf"/>
</dbReference>
<evidence type="ECO:0000313" key="17">
    <source>
        <dbReference type="Proteomes" id="UP000440732"/>
    </source>
</evidence>
<comment type="caution">
    <text evidence="10">The sequence shown here is derived from an EMBL/GenBank/DDBJ whole genome shotgun (WGS) entry which is preliminary data.</text>
</comment>
<sequence>MLSRRRRISAQYNIFVRNKVEYEFLDLYKKCKLGLTTWSPLAFGTLAGKYSDG</sequence>
<evidence type="ECO:0000256" key="2">
    <source>
        <dbReference type="ARBA" id="ARBA00023002"/>
    </source>
</evidence>
<keyword evidence="14" id="KW-1185">Reference proteome</keyword>
<dbReference type="Proteomes" id="UP000429523">
    <property type="component" value="Unassembled WGS sequence"/>
</dbReference>
<dbReference type="InterPro" id="IPR005399">
    <property type="entry name" value="K_chnl_volt-dep_bsu_KCNAB-rel"/>
</dbReference>
<evidence type="ECO:0000313" key="13">
    <source>
        <dbReference type="Proteomes" id="UP000429523"/>
    </source>
</evidence>
<dbReference type="GO" id="GO:0016491">
    <property type="term" value="F:oxidoreductase activity"/>
    <property type="evidence" value="ECO:0007669"/>
    <property type="project" value="UniProtKB-KW"/>
</dbReference>
<protein>
    <recommendedName>
        <fullName evidence="23">NADP-dependent oxidoreductase domain-containing protein</fullName>
    </recommendedName>
</protein>
<evidence type="ECO:0000313" key="5">
    <source>
        <dbReference type="EMBL" id="KAE9061816.1"/>
    </source>
</evidence>